<dbReference type="Proteomes" id="UP001497680">
    <property type="component" value="Unassembled WGS sequence"/>
</dbReference>
<dbReference type="EMBL" id="MU394298">
    <property type="protein sequence ID" value="KAI6088982.1"/>
    <property type="molecule type" value="Genomic_DNA"/>
</dbReference>
<reference evidence="1 2" key="1">
    <citation type="journal article" date="2022" name="New Phytol.">
        <title>Ecological generalism drives hyperdiversity of secondary metabolite gene clusters in xylarialean endophytes.</title>
        <authorList>
            <person name="Franco M.E.E."/>
            <person name="Wisecaver J.H."/>
            <person name="Arnold A.E."/>
            <person name="Ju Y.M."/>
            <person name="Slot J.C."/>
            <person name="Ahrendt S."/>
            <person name="Moore L.P."/>
            <person name="Eastman K.E."/>
            <person name="Scott K."/>
            <person name="Konkel Z."/>
            <person name="Mondo S.J."/>
            <person name="Kuo A."/>
            <person name="Hayes R.D."/>
            <person name="Haridas S."/>
            <person name="Andreopoulos B."/>
            <person name="Riley R."/>
            <person name="LaButti K."/>
            <person name="Pangilinan J."/>
            <person name="Lipzen A."/>
            <person name="Amirebrahimi M."/>
            <person name="Yan J."/>
            <person name="Adam C."/>
            <person name="Keymanesh K."/>
            <person name="Ng V."/>
            <person name="Louie K."/>
            <person name="Northen T."/>
            <person name="Drula E."/>
            <person name="Henrissat B."/>
            <person name="Hsieh H.M."/>
            <person name="Youens-Clark K."/>
            <person name="Lutzoni F."/>
            <person name="Miadlikowska J."/>
            <person name="Eastwood D.C."/>
            <person name="Hamelin R.C."/>
            <person name="Grigoriev I.V."/>
            <person name="U'Ren J.M."/>
        </authorList>
    </citation>
    <scope>NUCLEOTIDE SEQUENCE [LARGE SCALE GENOMIC DNA]</scope>
    <source>
        <strain evidence="1 2">ER1909</strain>
    </source>
</reference>
<sequence length="611" mass="66818">MLISYLIRAFKSKDNKQNTKPKTPCVHDRNNVQLASYQQPGDEIPLNGPCLQCKAEERAATKYRWKLVLCLILPYALQALDVTIVASALPWIAADFGEIAQLNWIISAFNLTSAAFIPFWAQMGDIFGRHWSLQICSLIMLIGSALCTGAPTNAFGAFLLGRALQGVACAGLNTLVRIILADKVTLKENAKNWSLFALTGGMCYGIGPVIGGYLTAANWRWCFGINLPTAFVGILVIFFFLRKDLLGPQPIPELDEDHSGRREKFAKRITSIDVVGQLLFLFGFGLMILAFTWAGATYDWNDPAVLVPLIVGSLLACTWLYYEYSMGSGGVLSRKLSFQRPMLPWKVIRNRNVSLLCYINFATGMAMYSVLYFVDIYFTIVKGFTSDQAGVQLLYYTPGLGAGVYLSMLFCNTWPRQTFLPLFLGSVIEAVGVGMLAWALYFEHTPTIYGMMALTGAGTGLRFMPGSLHSIGFFPGHISTVISVMAVATTFGGTIALTIMSTVFNNTSGISHDSPFKNDYSAINNLSDELKAQVIDGARNGITWAFVALTPFMVMCVVAAACLGNVSIVKESGTGESGHKLTHGSYLLFLLRGNKDATPGMEEKAIQEPTK</sequence>
<keyword evidence="2" id="KW-1185">Reference proteome</keyword>
<proteinExistence type="predicted"/>
<evidence type="ECO:0000313" key="1">
    <source>
        <dbReference type="EMBL" id="KAI6088982.1"/>
    </source>
</evidence>
<comment type="caution">
    <text evidence="1">The sequence shown here is derived from an EMBL/GenBank/DDBJ whole genome shotgun (WGS) entry which is preliminary data.</text>
</comment>
<accession>A0ACC0D892</accession>
<gene>
    <name evidence="1" type="ORF">F4821DRAFT_232681</name>
</gene>
<name>A0ACC0D892_9PEZI</name>
<protein>
    <submittedName>
        <fullName evidence="1">MFS general substrate transporter</fullName>
    </submittedName>
</protein>
<evidence type="ECO:0000313" key="2">
    <source>
        <dbReference type="Proteomes" id="UP001497680"/>
    </source>
</evidence>
<organism evidence="1 2">
    <name type="scientific">Hypoxylon rubiginosum</name>
    <dbReference type="NCBI Taxonomy" id="110542"/>
    <lineage>
        <taxon>Eukaryota</taxon>
        <taxon>Fungi</taxon>
        <taxon>Dikarya</taxon>
        <taxon>Ascomycota</taxon>
        <taxon>Pezizomycotina</taxon>
        <taxon>Sordariomycetes</taxon>
        <taxon>Xylariomycetidae</taxon>
        <taxon>Xylariales</taxon>
        <taxon>Hypoxylaceae</taxon>
        <taxon>Hypoxylon</taxon>
    </lineage>
</organism>